<comment type="caution">
    <text evidence="1">The sequence shown here is derived from an EMBL/GenBank/DDBJ whole genome shotgun (WGS) entry which is preliminary data.</text>
</comment>
<organism evidence="1 2">
    <name type="scientific">Senna tora</name>
    <dbReference type="NCBI Taxonomy" id="362788"/>
    <lineage>
        <taxon>Eukaryota</taxon>
        <taxon>Viridiplantae</taxon>
        <taxon>Streptophyta</taxon>
        <taxon>Embryophyta</taxon>
        <taxon>Tracheophyta</taxon>
        <taxon>Spermatophyta</taxon>
        <taxon>Magnoliopsida</taxon>
        <taxon>eudicotyledons</taxon>
        <taxon>Gunneridae</taxon>
        <taxon>Pentapetalae</taxon>
        <taxon>rosids</taxon>
        <taxon>fabids</taxon>
        <taxon>Fabales</taxon>
        <taxon>Fabaceae</taxon>
        <taxon>Caesalpinioideae</taxon>
        <taxon>Cassia clade</taxon>
        <taxon>Senna</taxon>
    </lineage>
</organism>
<reference evidence="1" key="1">
    <citation type="submission" date="2020-09" db="EMBL/GenBank/DDBJ databases">
        <title>Genome-Enabled Discovery of Anthraquinone Biosynthesis in Senna tora.</title>
        <authorList>
            <person name="Kang S.-H."/>
            <person name="Pandey R.P."/>
            <person name="Lee C.-M."/>
            <person name="Sim J.-S."/>
            <person name="Jeong J.-T."/>
            <person name="Choi B.-S."/>
            <person name="Jung M."/>
            <person name="Ginzburg D."/>
            <person name="Zhao K."/>
            <person name="Won S.Y."/>
            <person name="Oh T.-J."/>
            <person name="Yu Y."/>
            <person name="Kim N.-H."/>
            <person name="Lee O.R."/>
            <person name="Lee T.-H."/>
            <person name="Bashyal P."/>
            <person name="Kim T.-S."/>
            <person name="Lee W.-H."/>
            <person name="Kawkins C."/>
            <person name="Kim C.-K."/>
            <person name="Kim J.S."/>
            <person name="Ahn B.O."/>
            <person name="Rhee S.Y."/>
            <person name="Sohng J.K."/>
        </authorList>
    </citation>
    <scope>NUCLEOTIDE SEQUENCE</scope>
    <source>
        <tissue evidence="1">Leaf</tissue>
    </source>
</reference>
<dbReference type="Proteomes" id="UP000634136">
    <property type="component" value="Unassembled WGS sequence"/>
</dbReference>
<evidence type="ECO:0000313" key="2">
    <source>
        <dbReference type="Proteomes" id="UP000634136"/>
    </source>
</evidence>
<dbReference type="AlphaFoldDB" id="A0A834TQY4"/>
<accession>A0A834TQY4</accession>
<protein>
    <submittedName>
        <fullName evidence="1">Uncharacterized protein</fullName>
    </submittedName>
</protein>
<sequence>MVYPKKDAKFKGRNGVKGKEKEIVTWSARGALKDGIF</sequence>
<proteinExistence type="predicted"/>
<dbReference type="EMBL" id="JAAIUW010000006">
    <property type="protein sequence ID" value="KAF7825446.1"/>
    <property type="molecule type" value="Genomic_DNA"/>
</dbReference>
<gene>
    <name evidence="1" type="ORF">G2W53_016610</name>
</gene>
<name>A0A834TQY4_9FABA</name>
<keyword evidence="2" id="KW-1185">Reference proteome</keyword>
<evidence type="ECO:0000313" key="1">
    <source>
        <dbReference type="EMBL" id="KAF7825446.1"/>
    </source>
</evidence>